<name>A0ABQ6MK10_9STRA</name>
<dbReference type="EMBL" id="BRYB01004242">
    <property type="protein sequence ID" value="GMI27874.1"/>
    <property type="molecule type" value="Genomic_DNA"/>
</dbReference>
<sequence>MSSDDLVKKLQTSFPNPNPLSKTRKDYTLHELCSENKLEAALAQLKSLSDLDATRQLYHRPPRGPSQVRDDADWLALHFALWFGGSQELVSLMLKRGDTVKFPWDDPQAPKNMAAIEVEGGATALHFAAHGCNDLDVFKIIIMQHPEGLLSPADSGYGNGEPMIPVEYAHASYLSSRSSLAAIISLLRSCTNALKSGTRKGRREVRRLCFSERDVHLRLTVLLSLEAVRSHVRWCAGWAGVGEDEAIERLGRAKSADPKQLDKHLAFRSYLNAKDVWSHILRFLS</sequence>
<evidence type="ECO:0000313" key="2">
    <source>
        <dbReference type="EMBL" id="GMI27874.1"/>
    </source>
</evidence>
<dbReference type="Proteomes" id="UP001165060">
    <property type="component" value="Unassembled WGS sequence"/>
</dbReference>
<evidence type="ECO:0008006" key="4">
    <source>
        <dbReference type="Google" id="ProtNLM"/>
    </source>
</evidence>
<dbReference type="Gene3D" id="1.25.40.20">
    <property type="entry name" value="Ankyrin repeat-containing domain"/>
    <property type="match status" value="1"/>
</dbReference>
<accession>A0ABQ6MK10</accession>
<organism evidence="2 3">
    <name type="scientific">Tetraparma gracilis</name>
    <dbReference type="NCBI Taxonomy" id="2962635"/>
    <lineage>
        <taxon>Eukaryota</taxon>
        <taxon>Sar</taxon>
        <taxon>Stramenopiles</taxon>
        <taxon>Ochrophyta</taxon>
        <taxon>Bolidophyceae</taxon>
        <taxon>Parmales</taxon>
        <taxon>Triparmaceae</taxon>
        <taxon>Tetraparma</taxon>
    </lineage>
</organism>
<reference evidence="2 3" key="1">
    <citation type="journal article" date="2023" name="Commun. Biol.">
        <title>Genome analysis of Parmales, the sister group of diatoms, reveals the evolutionary specialization of diatoms from phago-mixotrophs to photoautotrophs.</title>
        <authorList>
            <person name="Ban H."/>
            <person name="Sato S."/>
            <person name="Yoshikawa S."/>
            <person name="Yamada K."/>
            <person name="Nakamura Y."/>
            <person name="Ichinomiya M."/>
            <person name="Sato N."/>
            <person name="Blanc-Mathieu R."/>
            <person name="Endo H."/>
            <person name="Kuwata A."/>
            <person name="Ogata H."/>
        </authorList>
    </citation>
    <scope>NUCLEOTIDE SEQUENCE [LARGE SCALE GENOMIC DNA]</scope>
</reference>
<evidence type="ECO:0000256" key="1">
    <source>
        <dbReference type="SAM" id="MobiDB-lite"/>
    </source>
</evidence>
<keyword evidence="3" id="KW-1185">Reference proteome</keyword>
<evidence type="ECO:0000313" key="3">
    <source>
        <dbReference type="Proteomes" id="UP001165060"/>
    </source>
</evidence>
<dbReference type="InterPro" id="IPR036770">
    <property type="entry name" value="Ankyrin_rpt-contain_sf"/>
</dbReference>
<proteinExistence type="predicted"/>
<comment type="caution">
    <text evidence="2">The sequence shown here is derived from an EMBL/GenBank/DDBJ whole genome shotgun (WGS) entry which is preliminary data.</text>
</comment>
<feature type="region of interest" description="Disordered" evidence="1">
    <location>
        <begin position="1"/>
        <end position="22"/>
    </location>
</feature>
<feature type="compositionally biased region" description="Polar residues" evidence="1">
    <location>
        <begin position="10"/>
        <end position="21"/>
    </location>
</feature>
<protein>
    <recommendedName>
        <fullName evidence="4">Ankyrin repeat-containing domain protein</fullName>
    </recommendedName>
</protein>
<dbReference type="SUPFAM" id="SSF48403">
    <property type="entry name" value="Ankyrin repeat"/>
    <property type="match status" value="1"/>
</dbReference>
<gene>
    <name evidence="2" type="ORF">TeGR_g885</name>
</gene>